<feature type="chain" id="PRO_5039210661" evidence="7">
    <location>
        <begin position="26"/>
        <end position="133"/>
    </location>
</feature>
<sequence>MPHASKNVVAVLTLVLGMGGSVALAGPVSADPSTQLTFAVVPENGTGTPRTATLTCEPVAGTHPDAEFACEDLIKADGHIELIQPVNGMCPHIVQPVTASVTGTWRGSPRSYKKSFTNACHANLLTGGHIFNF</sequence>
<dbReference type="OrthoDB" id="4567948at2"/>
<keyword evidence="4" id="KW-0646">Protease inhibitor</keyword>
<comment type="subcellular location">
    <subcellularLocation>
        <location evidence="1">Secreted</location>
    </subcellularLocation>
</comment>
<dbReference type="RefSeq" id="WP_116021192.1">
    <property type="nucleotide sequence ID" value="NZ_QTTT01000001.1"/>
</dbReference>
<evidence type="ECO:0000256" key="3">
    <source>
        <dbReference type="ARBA" id="ARBA00022525"/>
    </source>
</evidence>
<dbReference type="GO" id="GO:0005576">
    <property type="term" value="C:extracellular region"/>
    <property type="evidence" value="ECO:0007669"/>
    <property type="project" value="UniProtKB-SubCell"/>
</dbReference>
<dbReference type="EMBL" id="QTTT01000001">
    <property type="protein sequence ID" value="REE95382.1"/>
    <property type="molecule type" value="Genomic_DNA"/>
</dbReference>
<gene>
    <name evidence="9" type="ORF">DFJ69_0770</name>
</gene>
<evidence type="ECO:0000259" key="8">
    <source>
        <dbReference type="Pfam" id="PF00720"/>
    </source>
</evidence>
<feature type="signal peptide" evidence="7">
    <location>
        <begin position="1"/>
        <end position="25"/>
    </location>
</feature>
<keyword evidence="3" id="KW-0964">Secreted</keyword>
<keyword evidence="10" id="KW-1185">Reference proteome</keyword>
<evidence type="ECO:0000313" key="10">
    <source>
        <dbReference type="Proteomes" id="UP000256661"/>
    </source>
</evidence>
<reference evidence="9 10" key="1">
    <citation type="submission" date="2018-08" db="EMBL/GenBank/DDBJ databases">
        <title>Sequencing the genomes of 1000 actinobacteria strains.</title>
        <authorList>
            <person name="Klenk H.-P."/>
        </authorList>
    </citation>
    <scope>NUCLEOTIDE SEQUENCE [LARGE SCALE GENOMIC DNA]</scope>
    <source>
        <strain evidence="9 10">DSM 43927</strain>
    </source>
</reference>
<dbReference type="InterPro" id="IPR023549">
    <property type="entry name" value="Subtilisin_inhibitor"/>
</dbReference>
<evidence type="ECO:0000256" key="6">
    <source>
        <dbReference type="ARBA" id="ARBA00023157"/>
    </source>
</evidence>
<dbReference type="InterPro" id="IPR020054">
    <property type="entry name" value="Prot_inh_SSI_I16_CS"/>
</dbReference>
<keyword evidence="7" id="KW-0732">Signal</keyword>
<keyword evidence="5" id="KW-0722">Serine protease inhibitor</keyword>
<dbReference type="InterPro" id="IPR036819">
    <property type="entry name" value="Subtilisin_inhibitor-like_sf"/>
</dbReference>
<dbReference type="Pfam" id="PF00720">
    <property type="entry name" value="SSI"/>
    <property type="match status" value="1"/>
</dbReference>
<dbReference type="Gene3D" id="3.30.350.10">
    <property type="entry name" value="Subtilisin inhibitor-like"/>
    <property type="match status" value="1"/>
</dbReference>
<organism evidence="9 10">
    <name type="scientific">Thermomonospora umbrina</name>
    <dbReference type="NCBI Taxonomy" id="111806"/>
    <lineage>
        <taxon>Bacteria</taxon>
        <taxon>Bacillati</taxon>
        <taxon>Actinomycetota</taxon>
        <taxon>Actinomycetes</taxon>
        <taxon>Streptosporangiales</taxon>
        <taxon>Thermomonosporaceae</taxon>
        <taxon>Thermomonospora</taxon>
    </lineage>
</organism>
<dbReference type="AlphaFoldDB" id="A0A3D9SHL9"/>
<keyword evidence="6" id="KW-1015">Disulfide bond</keyword>
<comment type="caution">
    <text evidence="9">The sequence shown here is derived from an EMBL/GenBank/DDBJ whole genome shotgun (WGS) entry which is preliminary data.</text>
</comment>
<accession>A0A3D9SHL9</accession>
<dbReference type="Proteomes" id="UP000256661">
    <property type="component" value="Unassembled WGS sequence"/>
</dbReference>
<evidence type="ECO:0000313" key="9">
    <source>
        <dbReference type="EMBL" id="REE95382.1"/>
    </source>
</evidence>
<dbReference type="SUPFAM" id="SSF55399">
    <property type="entry name" value="Subtilisin inhibitor"/>
    <property type="match status" value="1"/>
</dbReference>
<dbReference type="PROSITE" id="PS00999">
    <property type="entry name" value="SSI"/>
    <property type="match status" value="1"/>
</dbReference>
<name>A0A3D9SHL9_9ACTN</name>
<protein>
    <submittedName>
        <fullName evidence="9">Subtilisin inhibitor-like</fullName>
    </submittedName>
</protein>
<dbReference type="GO" id="GO:0004867">
    <property type="term" value="F:serine-type endopeptidase inhibitor activity"/>
    <property type="evidence" value="ECO:0007669"/>
    <property type="project" value="UniProtKB-KW"/>
</dbReference>
<proteinExistence type="inferred from homology"/>
<evidence type="ECO:0000256" key="7">
    <source>
        <dbReference type="SAM" id="SignalP"/>
    </source>
</evidence>
<evidence type="ECO:0000256" key="1">
    <source>
        <dbReference type="ARBA" id="ARBA00004613"/>
    </source>
</evidence>
<comment type="similarity">
    <text evidence="2">Belongs to the protease inhibitor I16 (SSI) family.</text>
</comment>
<evidence type="ECO:0000256" key="2">
    <source>
        <dbReference type="ARBA" id="ARBA00010472"/>
    </source>
</evidence>
<evidence type="ECO:0000256" key="5">
    <source>
        <dbReference type="ARBA" id="ARBA00022900"/>
    </source>
</evidence>
<feature type="domain" description="Subtilisin inhibitor" evidence="8">
    <location>
        <begin position="36"/>
        <end position="118"/>
    </location>
</feature>
<evidence type="ECO:0000256" key="4">
    <source>
        <dbReference type="ARBA" id="ARBA00022690"/>
    </source>
</evidence>